<protein>
    <recommendedName>
        <fullName evidence="1">DUF8159 domain-containing protein</fullName>
    </recommendedName>
</protein>
<name>L9WZK0_9EURY</name>
<dbReference type="Proteomes" id="UP000011688">
    <property type="component" value="Unassembled WGS sequence"/>
</dbReference>
<reference evidence="2 3" key="1">
    <citation type="journal article" date="2014" name="PLoS Genet.">
        <title>Phylogenetically driven sequencing of extremely halophilic archaea reveals strategies for static and dynamic osmo-response.</title>
        <authorList>
            <person name="Becker E.A."/>
            <person name="Seitzer P.M."/>
            <person name="Tritt A."/>
            <person name="Larsen D."/>
            <person name="Krusor M."/>
            <person name="Yao A.I."/>
            <person name="Wu D."/>
            <person name="Madern D."/>
            <person name="Eisen J.A."/>
            <person name="Darling A.E."/>
            <person name="Facciotti M.T."/>
        </authorList>
    </citation>
    <scope>NUCLEOTIDE SEQUENCE [LARGE SCALE GENOMIC DNA]</scope>
    <source>
        <strain evidence="2 3">DSM 10524</strain>
    </source>
</reference>
<keyword evidence="3" id="KW-1185">Reference proteome</keyword>
<dbReference type="AlphaFoldDB" id="L9WZK0"/>
<evidence type="ECO:0000313" key="3">
    <source>
        <dbReference type="Proteomes" id="UP000011688"/>
    </source>
</evidence>
<sequence length="64" mass="6993">MLAVYSSYVERGDAPTEQLEGAVETDDGQAIGSVTVRTEWVEAYNRGEISEGELRDRVLGTVES</sequence>
<dbReference type="EMBL" id="AOIB01000034">
    <property type="protein sequence ID" value="ELY54822.1"/>
    <property type="molecule type" value="Genomic_DNA"/>
</dbReference>
<evidence type="ECO:0000259" key="1">
    <source>
        <dbReference type="Pfam" id="PF26490"/>
    </source>
</evidence>
<dbReference type="Pfam" id="PF26490">
    <property type="entry name" value="DUF8159"/>
    <property type="match status" value="1"/>
</dbReference>
<feature type="domain" description="DUF8159" evidence="1">
    <location>
        <begin position="2"/>
        <end position="64"/>
    </location>
</feature>
<dbReference type="InterPro" id="IPR058473">
    <property type="entry name" value="DUF8159"/>
</dbReference>
<comment type="caution">
    <text evidence="2">The sequence shown here is derived from an EMBL/GenBank/DDBJ whole genome shotgun (WGS) entry which is preliminary data.</text>
</comment>
<dbReference type="RefSeq" id="WP_005558679.1">
    <property type="nucleotide sequence ID" value="NZ_AOIB01000034.1"/>
</dbReference>
<accession>L9WZK0</accession>
<evidence type="ECO:0000313" key="2">
    <source>
        <dbReference type="EMBL" id="ELY54822.1"/>
    </source>
</evidence>
<dbReference type="OrthoDB" id="268801at2157"/>
<proteinExistence type="predicted"/>
<gene>
    <name evidence="2" type="ORF">C491_17884</name>
</gene>
<organism evidence="2 3">
    <name type="scientific">Natronococcus amylolyticus DSM 10524</name>
    <dbReference type="NCBI Taxonomy" id="1227497"/>
    <lineage>
        <taxon>Archaea</taxon>
        <taxon>Methanobacteriati</taxon>
        <taxon>Methanobacteriota</taxon>
        <taxon>Stenosarchaea group</taxon>
        <taxon>Halobacteria</taxon>
        <taxon>Halobacteriales</taxon>
        <taxon>Natrialbaceae</taxon>
        <taxon>Natronococcus</taxon>
    </lineage>
</organism>
<dbReference type="eggNOG" id="arCOG06310">
    <property type="taxonomic scope" value="Archaea"/>
</dbReference>